<feature type="transmembrane region" description="Helical" evidence="1">
    <location>
        <begin position="55"/>
        <end position="76"/>
    </location>
</feature>
<dbReference type="RefSeq" id="WP_131297017.1">
    <property type="nucleotide sequence ID" value="NZ_SJKA01000036.1"/>
</dbReference>
<gene>
    <name evidence="2" type="ORF">E0H50_42360</name>
</gene>
<accession>A0A4R0HZV9</accession>
<evidence type="ECO:0000256" key="1">
    <source>
        <dbReference type="SAM" id="Phobius"/>
    </source>
</evidence>
<sequence>MPKANQSTNVRTWSKTVPSYGLRLSDLDLYVLKNHDDLLRVLGHERVAGPTRLTLVSWAVHMVFLFALVGGVSTLGGEMFSTYGGRTVRTGTADPLDNDIGVPLTSWCFTVVLIGVLLVAVRWWRTDRHRDGLEIGYLVATVACGALALGQLVSDRGVDAFAAASIPVWAAAVSAAVLLAAVLLFSRGRRVPVPNTFRRIDTPDPQQAIALVDALEPKERDKLLGERRRAIERLRERGLIDAAEAAQVESLPLGASTTIAPAGESHGPRSVS</sequence>
<proteinExistence type="predicted"/>
<keyword evidence="1" id="KW-0472">Membrane</keyword>
<keyword evidence="1" id="KW-0812">Transmembrane</keyword>
<reference evidence="2 3" key="1">
    <citation type="submission" date="2019-02" db="EMBL/GenBank/DDBJ databases">
        <title>Kribbella capetownensis sp. nov. and Kribbella speibonae sp. nov., isolated from soil.</title>
        <authorList>
            <person name="Curtis S.M."/>
            <person name="Norton I."/>
            <person name="Everest G.J."/>
            <person name="Meyers P.R."/>
        </authorList>
    </citation>
    <scope>NUCLEOTIDE SEQUENCE [LARGE SCALE GENOMIC DNA]</scope>
    <source>
        <strain evidence="2 3">DSM 27082</strain>
    </source>
</reference>
<keyword evidence="3" id="KW-1185">Reference proteome</keyword>
<keyword evidence="1" id="KW-1133">Transmembrane helix</keyword>
<comment type="caution">
    <text evidence="2">The sequence shown here is derived from an EMBL/GenBank/DDBJ whole genome shotgun (WGS) entry which is preliminary data.</text>
</comment>
<dbReference type="AlphaFoldDB" id="A0A4R0HZV9"/>
<feature type="transmembrane region" description="Helical" evidence="1">
    <location>
        <begin position="135"/>
        <end position="154"/>
    </location>
</feature>
<protein>
    <submittedName>
        <fullName evidence="2">Uncharacterized protein</fullName>
    </submittedName>
</protein>
<dbReference type="Proteomes" id="UP000292695">
    <property type="component" value="Unassembled WGS sequence"/>
</dbReference>
<name>A0A4R0HZV9_9ACTN</name>
<dbReference type="EMBL" id="SJKA01000036">
    <property type="protein sequence ID" value="TCC15262.1"/>
    <property type="molecule type" value="Genomic_DNA"/>
</dbReference>
<evidence type="ECO:0000313" key="3">
    <source>
        <dbReference type="Proteomes" id="UP000292695"/>
    </source>
</evidence>
<feature type="transmembrane region" description="Helical" evidence="1">
    <location>
        <begin position="160"/>
        <end position="185"/>
    </location>
</feature>
<organism evidence="2 3">
    <name type="scientific">Kribbella sindirgiensis</name>
    <dbReference type="NCBI Taxonomy" id="1124744"/>
    <lineage>
        <taxon>Bacteria</taxon>
        <taxon>Bacillati</taxon>
        <taxon>Actinomycetota</taxon>
        <taxon>Actinomycetes</taxon>
        <taxon>Propionibacteriales</taxon>
        <taxon>Kribbellaceae</taxon>
        <taxon>Kribbella</taxon>
    </lineage>
</organism>
<dbReference type="OrthoDB" id="3837860at2"/>
<feature type="transmembrane region" description="Helical" evidence="1">
    <location>
        <begin position="104"/>
        <end position="123"/>
    </location>
</feature>
<evidence type="ECO:0000313" key="2">
    <source>
        <dbReference type="EMBL" id="TCC15262.1"/>
    </source>
</evidence>